<accession>A0A149VDI6</accession>
<dbReference type="InterPro" id="IPR036942">
    <property type="entry name" value="Beta-barrel_TonB_sf"/>
</dbReference>
<evidence type="ECO:0000259" key="6">
    <source>
        <dbReference type="Pfam" id="PF00593"/>
    </source>
</evidence>
<dbReference type="OrthoDB" id="7051241at2"/>
<dbReference type="RefSeq" id="WP_062271882.1">
    <property type="nucleotide sequence ID" value="NZ_LIAA01000015.1"/>
</dbReference>
<feature type="compositionally biased region" description="Low complexity" evidence="5">
    <location>
        <begin position="69"/>
        <end position="102"/>
    </location>
</feature>
<dbReference type="EMBL" id="LIAA01000015">
    <property type="protein sequence ID" value="KXV78214.1"/>
    <property type="molecule type" value="Genomic_DNA"/>
</dbReference>
<dbReference type="PANTHER" id="PTHR47234">
    <property type="match status" value="1"/>
</dbReference>
<feature type="domain" description="TonB-dependent receptor plug" evidence="7">
    <location>
        <begin position="142"/>
        <end position="257"/>
    </location>
</feature>
<dbReference type="Gene3D" id="2.40.170.20">
    <property type="entry name" value="TonB-dependent receptor, beta-barrel domain"/>
    <property type="match status" value="1"/>
</dbReference>
<sequence>MSTVLLSVRYDQKKSKQYPSRPALRKVLLIGAAVTFAGWNSDGAKAATTAASHSSVSPAKSKKKKTTAKKTTTAASSSATTPSAATAAPTGTAGTTQTSATSEKTDTIQKTSAVTKSSKSEDVTVTGTRLSQTRLSNVMAGSTLDAKQLAARGYTNLGLALLRENPAFSVPSNSPVGSQGSWGAGQTFSGLLALGDQRTLTLIDGMRMVGGATASLYGAGSGSQVDVGTIPTSLVKKIDTRYGGAGAAYGADAVAGVVNYQLDDHFKGLDFNAQGNWTQKLDGGQEKVYLKYGTSFDHDKGGIVFDVEYRNADGLVYNDRAKSIGSEAQTYLWPALTSDSPYYYVLTRNERFSQLSATGIPLINGNLNPSSFGKASGGIAAAGGGVLQFSPNGQSLVPLTGTVTRSNYYTAGGNGLSFENYDQLYTPQNSLNLTTLGHYDFTPHLHATWQGWYQRGQAKSSVNQGLYYSATFEGSPLTRANFDADPQSYVNGNLVLSTANPYLTSAERSTIINSLKAAGQPTDTFYLSRANQDFGEGAFTTTNQMYRFQGGLNGDFDAIGRHFDWSVKSEYSEYLSNTKTLMVDTNNLINALDAVTLPDGSIGCAPGYTNSTAQTRSETCAPLNVFGRGQESQAALKYITSWVNPSNTNKQLDVQAEIHSTILKLPAGDVRWDLGYEHRWESYDFNAGSILNGEVLSDGSRRQYGDEIPTPNTSGAYGTHEVFGELDVPIVSPDMHVPGAYHISATANGRYINNSMTGSYWTYMFGGSWWPTRDFGFSGNYAQSVRNPSVTELFSPTSRVNSMASDPCAQEDIANGPNPAVRAANCAKQGIPKGFVSNIVNYGIYGTDGGNAHLQNEVSHSYTGTLHFMPHFIQGLQLDASFVDVTISNEIEDLGISDIMSACYDSASFPNKYCSMFSRDPDTHQVTDYREGFVNIANQHMQALEAKLNYYIPLSRFGERFVNWGAFNLGVNYNHYVKNTQTFLGATYPQVGSTSSPKDSFTANLDYVRGPLFVQWQTIYYGPSKFNVTASEYAETFNSRPDFFYFNTTIGYKITKNLNFNFMMNNVFNALPKGVGTVGLTRYYDVILGRSFQASIGVHF</sequence>
<keyword evidence="2 4" id="KW-0472">Membrane</keyword>
<dbReference type="Pfam" id="PF07715">
    <property type="entry name" value="Plug"/>
    <property type="match status" value="1"/>
</dbReference>
<dbReference type="InterPro" id="IPR012910">
    <property type="entry name" value="Plug_dom"/>
</dbReference>
<feature type="compositionally biased region" description="Polar residues" evidence="5">
    <location>
        <begin position="108"/>
        <end position="121"/>
    </location>
</feature>
<dbReference type="Gene3D" id="2.170.130.10">
    <property type="entry name" value="TonB-dependent receptor, plug domain"/>
    <property type="match status" value="1"/>
</dbReference>
<feature type="domain" description="TonB-dependent receptor-like beta-barrel" evidence="6">
    <location>
        <begin position="510"/>
        <end position="1067"/>
    </location>
</feature>
<feature type="compositionally biased region" description="Low complexity" evidence="5">
    <location>
        <begin position="49"/>
        <end position="59"/>
    </location>
</feature>
<evidence type="ECO:0000256" key="4">
    <source>
        <dbReference type="RuleBase" id="RU003357"/>
    </source>
</evidence>
<dbReference type="PATRIC" id="fig|178900.7.peg.576"/>
<evidence type="ECO:0000259" key="7">
    <source>
        <dbReference type="Pfam" id="PF07715"/>
    </source>
</evidence>
<dbReference type="InterPro" id="IPR037066">
    <property type="entry name" value="Plug_dom_sf"/>
</dbReference>
<dbReference type="Proteomes" id="UP000075462">
    <property type="component" value="Unassembled WGS sequence"/>
</dbReference>
<keyword evidence="4" id="KW-0798">TonB box</keyword>
<dbReference type="GO" id="GO:0009279">
    <property type="term" value="C:cell outer membrane"/>
    <property type="evidence" value="ECO:0007669"/>
    <property type="project" value="UniProtKB-SubCell"/>
</dbReference>
<reference evidence="8 9" key="1">
    <citation type="submission" date="2015-06" db="EMBL/GenBank/DDBJ databases">
        <title>Improved classification and identification of acetic acid bacteria using matrix-assisted laser desorption/ionization time-of-flight mass spectrometry; Gluconobacter nephelii and Gluconobacter uchimurae are later heterotypic synonyms of Gluconobacter japonicus and Gluconobacter oxydans, respectively.</title>
        <authorList>
            <person name="Li L."/>
            <person name="Cleenwerck I."/>
            <person name="De Vuyst L."/>
            <person name="Vandamme P."/>
        </authorList>
    </citation>
    <scope>NUCLEOTIDE SEQUENCE [LARGE SCALE GENOMIC DNA]</scope>
    <source>
        <strain evidence="8 9">LMG 1545</strain>
    </source>
</reference>
<comment type="caution">
    <text evidence="8">The sequence shown here is derived from an EMBL/GenBank/DDBJ whole genome shotgun (WGS) entry which is preliminary data.</text>
</comment>
<comment type="similarity">
    <text evidence="4">Belongs to the TonB-dependent receptor family.</text>
</comment>
<keyword evidence="8" id="KW-0675">Receptor</keyword>
<dbReference type="SUPFAM" id="SSF56935">
    <property type="entry name" value="Porins"/>
    <property type="match status" value="1"/>
</dbReference>
<keyword evidence="3" id="KW-0998">Cell outer membrane</keyword>
<dbReference type="Pfam" id="PF00593">
    <property type="entry name" value="TonB_dep_Rec_b-barrel"/>
    <property type="match status" value="1"/>
</dbReference>
<evidence type="ECO:0000256" key="1">
    <source>
        <dbReference type="ARBA" id="ARBA00004442"/>
    </source>
</evidence>
<proteinExistence type="inferred from homology"/>
<comment type="subcellular location">
    <subcellularLocation>
        <location evidence="1 4">Cell outer membrane</location>
    </subcellularLocation>
</comment>
<evidence type="ECO:0000256" key="5">
    <source>
        <dbReference type="SAM" id="MobiDB-lite"/>
    </source>
</evidence>
<dbReference type="PANTHER" id="PTHR47234:SF2">
    <property type="entry name" value="TONB-DEPENDENT RECEPTOR"/>
    <property type="match status" value="1"/>
</dbReference>
<evidence type="ECO:0000313" key="8">
    <source>
        <dbReference type="EMBL" id="KXV78214.1"/>
    </source>
</evidence>
<organism evidence="8 9">
    <name type="scientific">Acetobacter cerevisiae</name>
    <dbReference type="NCBI Taxonomy" id="178900"/>
    <lineage>
        <taxon>Bacteria</taxon>
        <taxon>Pseudomonadati</taxon>
        <taxon>Pseudomonadota</taxon>
        <taxon>Alphaproteobacteria</taxon>
        <taxon>Acetobacterales</taxon>
        <taxon>Acetobacteraceae</taxon>
        <taxon>Acetobacter</taxon>
    </lineage>
</organism>
<feature type="region of interest" description="Disordered" evidence="5">
    <location>
        <begin position="49"/>
        <end position="121"/>
    </location>
</feature>
<evidence type="ECO:0000256" key="3">
    <source>
        <dbReference type="ARBA" id="ARBA00023237"/>
    </source>
</evidence>
<protein>
    <submittedName>
        <fullName evidence="8">TonB-dependent receptor</fullName>
    </submittedName>
</protein>
<name>A0A149VDI6_9PROT</name>
<dbReference type="InterPro" id="IPR000531">
    <property type="entry name" value="Beta-barrel_TonB"/>
</dbReference>
<dbReference type="AlphaFoldDB" id="A0A149VDI6"/>
<gene>
    <name evidence="8" type="ORF">AD954_04120</name>
</gene>
<evidence type="ECO:0000256" key="2">
    <source>
        <dbReference type="ARBA" id="ARBA00023136"/>
    </source>
</evidence>
<evidence type="ECO:0000313" key="9">
    <source>
        <dbReference type="Proteomes" id="UP000075462"/>
    </source>
</evidence>